<dbReference type="GO" id="GO:0019363">
    <property type="term" value="P:pyridine nucleotide biosynthetic process"/>
    <property type="evidence" value="ECO:0007669"/>
    <property type="project" value="UniProtKB-KW"/>
</dbReference>
<dbReference type="PANTHER" id="PTHR11080">
    <property type="entry name" value="PYRAZINAMIDASE/NICOTINAMIDASE"/>
    <property type="match status" value="1"/>
</dbReference>
<dbReference type="InterPro" id="IPR000868">
    <property type="entry name" value="Isochorismatase-like_dom"/>
</dbReference>
<dbReference type="AlphaFoldDB" id="A0A2I2FY63"/>
<dbReference type="GO" id="GO:0008936">
    <property type="term" value="F:nicotinamidase activity"/>
    <property type="evidence" value="ECO:0007669"/>
    <property type="project" value="UniProtKB-EC"/>
</dbReference>
<organism evidence="9 10">
    <name type="scientific">Aspergillus steynii IBT 23096</name>
    <dbReference type="NCBI Taxonomy" id="1392250"/>
    <lineage>
        <taxon>Eukaryota</taxon>
        <taxon>Fungi</taxon>
        <taxon>Dikarya</taxon>
        <taxon>Ascomycota</taxon>
        <taxon>Pezizomycotina</taxon>
        <taxon>Eurotiomycetes</taxon>
        <taxon>Eurotiomycetidae</taxon>
        <taxon>Eurotiales</taxon>
        <taxon>Aspergillaceae</taxon>
        <taxon>Aspergillus</taxon>
        <taxon>Aspergillus subgen. Circumdati</taxon>
    </lineage>
</organism>
<dbReference type="EC" id="3.5.1.19" evidence="6"/>
<dbReference type="OrthoDB" id="3341310at2759"/>
<comment type="similarity">
    <text evidence="1">Belongs to the isochorismatase family.</text>
</comment>
<evidence type="ECO:0000256" key="1">
    <source>
        <dbReference type="ARBA" id="ARBA00006336"/>
    </source>
</evidence>
<evidence type="ECO:0000256" key="7">
    <source>
        <dbReference type="ARBA" id="ARBA00043224"/>
    </source>
</evidence>
<keyword evidence="2" id="KW-0662">Pyridine nucleotide biosynthesis</keyword>
<name>A0A2I2FY63_9EURO</name>
<dbReference type="InterPro" id="IPR036380">
    <property type="entry name" value="Isochorismatase-like_sf"/>
</dbReference>
<dbReference type="GeneID" id="36558729"/>
<evidence type="ECO:0000256" key="5">
    <source>
        <dbReference type="ARBA" id="ARBA00037900"/>
    </source>
</evidence>
<dbReference type="PANTHER" id="PTHR11080:SF2">
    <property type="entry name" value="LD05707P"/>
    <property type="match status" value="1"/>
</dbReference>
<dbReference type="GO" id="GO:0046872">
    <property type="term" value="F:metal ion binding"/>
    <property type="evidence" value="ECO:0007669"/>
    <property type="project" value="UniProtKB-KW"/>
</dbReference>
<evidence type="ECO:0000313" key="10">
    <source>
        <dbReference type="Proteomes" id="UP000234275"/>
    </source>
</evidence>
<accession>A0A2I2FY63</accession>
<dbReference type="EMBL" id="MSFO01000007">
    <property type="protein sequence ID" value="PLB45577.1"/>
    <property type="molecule type" value="Genomic_DNA"/>
</dbReference>
<dbReference type="InterPro" id="IPR052347">
    <property type="entry name" value="Isochorismatase_Nicotinamidase"/>
</dbReference>
<dbReference type="CDD" id="cd01011">
    <property type="entry name" value="nicotinamidase"/>
    <property type="match status" value="1"/>
</dbReference>
<feature type="domain" description="Isochorismatase-like" evidence="8">
    <location>
        <begin position="3"/>
        <end position="220"/>
    </location>
</feature>
<protein>
    <recommendedName>
        <fullName evidence="6">nicotinamidase</fullName>
        <ecNumber evidence="6">3.5.1.19</ecNumber>
    </recommendedName>
    <alternativeName>
        <fullName evidence="7">Nicotinamide deamidase</fullName>
    </alternativeName>
</protein>
<comment type="pathway">
    <text evidence="5">Cofactor biosynthesis; nicotinate biosynthesis; nicotinate from nicotinamide: step 1/1.</text>
</comment>
<dbReference type="RefSeq" id="XP_024700879.1">
    <property type="nucleotide sequence ID" value="XM_024851030.1"/>
</dbReference>
<keyword evidence="3" id="KW-0479">Metal-binding</keyword>
<dbReference type="VEuPathDB" id="FungiDB:P170DRAFT_449248"/>
<keyword evidence="10" id="KW-1185">Reference proteome</keyword>
<gene>
    <name evidence="9" type="ORF">P170DRAFT_449248</name>
</gene>
<dbReference type="Proteomes" id="UP000234275">
    <property type="component" value="Unassembled WGS sequence"/>
</dbReference>
<dbReference type="SUPFAM" id="SSF52499">
    <property type="entry name" value="Isochorismatase-like hydrolases"/>
    <property type="match status" value="1"/>
</dbReference>
<dbReference type="Pfam" id="PF00857">
    <property type="entry name" value="Isochorismatase"/>
    <property type="match status" value="1"/>
</dbReference>
<evidence type="ECO:0000259" key="8">
    <source>
        <dbReference type="Pfam" id="PF00857"/>
    </source>
</evidence>
<evidence type="ECO:0000256" key="2">
    <source>
        <dbReference type="ARBA" id="ARBA00022642"/>
    </source>
</evidence>
<sequence>MKAALIVVDMQEDFCPPNGSLAVHGARVITPIINSLLAHPGFATRVASLDNHPPNHISFASNHPEANTTNGFINMANPAPGKEHETKPQQLWPVHCVQGTKGAELIPEIDARKIDRYVRKGMFSEVEMYSAFADAFGNTDPEVTGKSVDMNLASYLAEQGVTRVFTVGVAGDFCVKNTAIDAAKAGFRSYFVEDATRCVDAGAGWETAQRELKAAGVSIVRSDGPELSFLTR</sequence>
<evidence type="ECO:0000256" key="6">
    <source>
        <dbReference type="ARBA" id="ARBA00039017"/>
    </source>
</evidence>
<evidence type="ECO:0000256" key="4">
    <source>
        <dbReference type="ARBA" id="ARBA00022801"/>
    </source>
</evidence>
<reference evidence="9 10" key="1">
    <citation type="submission" date="2016-12" db="EMBL/GenBank/DDBJ databases">
        <title>The genomes of Aspergillus section Nigri reveals drivers in fungal speciation.</title>
        <authorList>
            <consortium name="DOE Joint Genome Institute"/>
            <person name="Vesth T.C."/>
            <person name="Nybo J."/>
            <person name="Theobald S."/>
            <person name="Brandl J."/>
            <person name="Frisvad J.C."/>
            <person name="Nielsen K.F."/>
            <person name="Lyhne E.K."/>
            <person name="Kogle M.E."/>
            <person name="Kuo A."/>
            <person name="Riley R."/>
            <person name="Clum A."/>
            <person name="Nolan M."/>
            <person name="Lipzen A."/>
            <person name="Salamov A."/>
            <person name="Henrissat B."/>
            <person name="Wiebenga A."/>
            <person name="De Vries R.P."/>
            <person name="Grigoriev I.V."/>
            <person name="Mortensen U.H."/>
            <person name="Andersen M.R."/>
            <person name="Baker S.E."/>
        </authorList>
    </citation>
    <scope>NUCLEOTIDE SEQUENCE [LARGE SCALE GENOMIC DNA]</scope>
    <source>
        <strain evidence="9 10">IBT 23096</strain>
    </source>
</reference>
<proteinExistence type="inferred from homology"/>
<evidence type="ECO:0000256" key="3">
    <source>
        <dbReference type="ARBA" id="ARBA00022723"/>
    </source>
</evidence>
<dbReference type="Gene3D" id="3.40.50.850">
    <property type="entry name" value="Isochorismatase-like"/>
    <property type="match status" value="1"/>
</dbReference>
<evidence type="ECO:0000313" key="9">
    <source>
        <dbReference type="EMBL" id="PLB45577.1"/>
    </source>
</evidence>
<dbReference type="STRING" id="1392250.A0A2I2FY63"/>
<keyword evidence="4 9" id="KW-0378">Hydrolase</keyword>
<comment type="caution">
    <text evidence="9">The sequence shown here is derived from an EMBL/GenBank/DDBJ whole genome shotgun (WGS) entry which is preliminary data.</text>
</comment>